<feature type="transmembrane region" description="Helical" evidence="1">
    <location>
        <begin position="20"/>
        <end position="44"/>
    </location>
</feature>
<dbReference type="OrthoDB" id="465094at2"/>
<dbReference type="Proteomes" id="UP000295794">
    <property type="component" value="Unassembled WGS sequence"/>
</dbReference>
<evidence type="ECO:0000256" key="1">
    <source>
        <dbReference type="SAM" id="Phobius"/>
    </source>
</evidence>
<dbReference type="RefSeq" id="WP_115228613.1">
    <property type="nucleotide sequence ID" value="NZ_CAWOLO010000017.1"/>
</dbReference>
<accession>A0A377SV53</accession>
<name>A0A377SV53_9NEIS</name>
<sequence>MYESRHHPPLPWAKFCTRLLWHFAGALLLILLSLSLGAAGHVYFELHSWHDGFLNGAMMLGGMGPLTPPVSNGGKLFVGLYALYAGLIFVAAIGMMLAPVAHRVLHLFHWEGHKS</sequence>
<organism evidence="2 4">
    <name type="scientific">Iodobacter fluviatilis</name>
    <dbReference type="NCBI Taxonomy" id="537"/>
    <lineage>
        <taxon>Bacteria</taxon>
        <taxon>Pseudomonadati</taxon>
        <taxon>Pseudomonadota</taxon>
        <taxon>Betaproteobacteria</taxon>
        <taxon>Neisseriales</taxon>
        <taxon>Chitinibacteraceae</taxon>
        <taxon>Iodobacter</taxon>
    </lineage>
</organism>
<keyword evidence="5" id="KW-1185">Reference proteome</keyword>
<dbReference type="AlphaFoldDB" id="A0A377SV53"/>
<dbReference type="Proteomes" id="UP000255108">
    <property type="component" value="Unassembled WGS sequence"/>
</dbReference>
<dbReference type="EMBL" id="UGHR01000003">
    <property type="protein sequence ID" value="STR44867.1"/>
    <property type="molecule type" value="Genomic_DNA"/>
</dbReference>
<evidence type="ECO:0008006" key="6">
    <source>
        <dbReference type="Google" id="ProtNLM"/>
    </source>
</evidence>
<keyword evidence="1" id="KW-0812">Transmembrane</keyword>
<evidence type="ECO:0000313" key="3">
    <source>
        <dbReference type="EMBL" id="TCU82039.1"/>
    </source>
</evidence>
<keyword evidence="1" id="KW-0472">Membrane</keyword>
<evidence type="ECO:0000313" key="2">
    <source>
        <dbReference type="EMBL" id="STR44867.1"/>
    </source>
</evidence>
<feature type="transmembrane region" description="Helical" evidence="1">
    <location>
        <begin position="76"/>
        <end position="98"/>
    </location>
</feature>
<proteinExistence type="predicted"/>
<keyword evidence="1" id="KW-1133">Transmembrane helix</keyword>
<reference evidence="2 4" key="1">
    <citation type="submission" date="2018-06" db="EMBL/GenBank/DDBJ databases">
        <authorList>
            <consortium name="Pathogen Informatics"/>
            <person name="Doyle S."/>
        </authorList>
    </citation>
    <scope>NUCLEOTIDE SEQUENCE [LARGE SCALE GENOMIC DNA]</scope>
    <source>
        <strain evidence="2 4">NCTC11159</strain>
    </source>
</reference>
<dbReference type="EMBL" id="SMBT01000017">
    <property type="protein sequence ID" value="TCU82039.1"/>
    <property type="molecule type" value="Genomic_DNA"/>
</dbReference>
<gene>
    <name evidence="3" type="ORF">EV682_11720</name>
    <name evidence="2" type="ORF">NCTC11159_03413</name>
</gene>
<reference evidence="3 5" key="2">
    <citation type="submission" date="2019-03" db="EMBL/GenBank/DDBJ databases">
        <title>Genomic Encyclopedia of Type Strains, Phase IV (KMG-IV): sequencing the most valuable type-strain genomes for metagenomic binning, comparative biology and taxonomic classification.</title>
        <authorList>
            <person name="Goeker M."/>
        </authorList>
    </citation>
    <scope>NUCLEOTIDE SEQUENCE [LARGE SCALE GENOMIC DNA]</scope>
    <source>
        <strain evidence="3 5">DSM 3764</strain>
    </source>
</reference>
<evidence type="ECO:0000313" key="4">
    <source>
        <dbReference type="Proteomes" id="UP000255108"/>
    </source>
</evidence>
<protein>
    <recommendedName>
        <fullName evidence="6">Potassium channel domain-containing protein</fullName>
    </recommendedName>
</protein>
<evidence type="ECO:0000313" key="5">
    <source>
        <dbReference type="Proteomes" id="UP000295794"/>
    </source>
</evidence>